<keyword evidence="1" id="KW-0472">Membrane</keyword>
<gene>
    <name evidence="2" type="ORF">D7S89_04160</name>
</gene>
<feature type="transmembrane region" description="Helical" evidence="1">
    <location>
        <begin position="6"/>
        <end position="21"/>
    </location>
</feature>
<keyword evidence="1" id="KW-1133">Transmembrane helix</keyword>
<evidence type="ECO:0000313" key="3">
    <source>
        <dbReference type="Proteomes" id="UP000280434"/>
    </source>
</evidence>
<protein>
    <submittedName>
        <fullName evidence="2">NfeD family protein</fullName>
    </submittedName>
</protein>
<keyword evidence="1" id="KW-0812">Transmembrane</keyword>
<dbReference type="RefSeq" id="WP_121275800.1">
    <property type="nucleotide sequence ID" value="NZ_RBZV01000001.1"/>
</dbReference>
<feature type="transmembrane region" description="Helical" evidence="1">
    <location>
        <begin position="50"/>
        <end position="67"/>
    </location>
</feature>
<proteinExistence type="predicted"/>
<dbReference type="AlphaFoldDB" id="A0A494XQ05"/>
<organism evidence="2 3">
    <name type="scientific">Trinickia fusca</name>
    <dbReference type="NCBI Taxonomy" id="2419777"/>
    <lineage>
        <taxon>Bacteria</taxon>
        <taxon>Pseudomonadati</taxon>
        <taxon>Pseudomonadota</taxon>
        <taxon>Betaproteobacteria</taxon>
        <taxon>Burkholderiales</taxon>
        <taxon>Burkholderiaceae</taxon>
        <taxon>Trinickia</taxon>
    </lineage>
</organism>
<comment type="caution">
    <text evidence="2">The sequence shown here is derived from an EMBL/GenBank/DDBJ whole genome shotgun (WGS) entry which is preliminary data.</text>
</comment>
<dbReference type="OrthoDB" id="5654021at2"/>
<reference evidence="2 3" key="1">
    <citation type="submission" date="2018-10" db="EMBL/GenBank/DDBJ databases">
        <title>Paraburkholderia sp. 7MK8-2, isolated from soil.</title>
        <authorList>
            <person name="Gao Z.-H."/>
            <person name="Qiu L.-H."/>
        </authorList>
    </citation>
    <scope>NUCLEOTIDE SEQUENCE [LARGE SCALE GENOMIC DNA]</scope>
    <source>
        <strain evidence="2 3">7MK8-2</strain>
    </source>
</reference>
<evidence type="ECO:0000313" key="2">
    <source>
        <dbReference type="EMBL" id="RKP52698.1"/>
    </source>
</evidence>
<evidence type="ECO:0000256" key="1">
    <source>
        <dbReference type="SAM" id="Phobius"/>
    </source>
</evidence>
<sequence>MGPSDFFWWVGAGALIVAELLTGTFYLLMIALGFIAGAIAHLAGASAAAQYAWAALIALVAVIALRRSRWGQRRQRRDATSNPDVNLDVGAVLEVTTWHERRARVPYRGAQWDVELAPDAHEDARVYEVAAVRGSCLILADKRPPASSRAHHPLSTTKE</sequence>
<keyword evidence="3" id="KW-1185">Reference proteome</keyword>
<dbReference type="Proteomes" id="UP000280434">
    <property type="component" value="Unassembled WGS sequence"/>
</dbReference>
<name>A0A494XQ05_9BURK</name>
<dbReference type="EMBL" id="RBZV01000001">
    <property type="protein sequence ID" value="RKP52698.1"/>
    <property type="molecule type" value="Genomic_DNA"/>
</dbReference>
<accession>A0A494XQ05</accession>